<sequence length="300" mass="33448">MHETNVGQGSYSFQGEYREGLGENYVVSTHYLNEGHVPDHHRDGFAPIMLWRRENLQDRSLSLSLGIGPYLFADTTTGANGSVHNDHGVGAIAGASAIWYTKSQFLVQARVNLIQTAGSMNDVIALIGVGYQLDQPDSCGPLPRPPKHRKQKTDHEITLFLGQTVVNRPGSPKSLATDVEYRYTILPYLDMSASWLHESDDRVTRRDGIITQAWLVRGFCTDHLALGIGLGPYFAVNERSGPLLIDRRFGGIVSPMLSFTATLRNFEFNPDLSARISLNRLVTNYDRDMDTFLLGIGYRF</sequence>
<protein>
    <submittedName>
        <fullName evidence="1">Uncharacterized protein</fullName>
    </submittedName>
</protein>
<keyword evidence="2" id="KW-1185">Reference proteome</keyword>
<name>A0A8J7M1Q0_9BACT</name>
<dbReference type="EMBL" id="JAEMHM010000018">
    <property type="protein sequence ID" value="MBJ6726883.1"/>
    <property type="molecule type" value="Genomic_DNA"/>
</dbReference>
<accession>A0A8J7M1Q0</accession>
<dbReference type="AlphaFoldDB" id="A0A8J7M1Q0"/>
<organism evidence="1 2">
    <name type="scientific">Geomesophilobacter sediminis</name>
    <dbReference type="NCBI Taxonomy" id="2798584"/>
    <lineage>
        <taxon>Bacteria</taxon>
        <taxon>Pseudomonadati</taxon>
        <taxon>Thermodesulfobacteriota</taxon>
        <taxon>Desulfuromonadia</taxon>
        <taxon>Geobacterales</taxon>
        <taxon>Geobacteraceae</taxon>
        <taxon>Geomesophilobacter</taxon>
    </lineage>
</organism>
<gene>
    <name evidence="1" type="ORF">JFN93_19410</name>
</gene>
<reference evidence="1" key="1">
    <citation type="submission" date="2020-12" db="EMBL/GenBank/DDBJ databases">
        <title>Geomonas sp. Red875, isolated from river sediment.</title>
        <authorList>
            <person name="Xu Z."/>
            <person name="Zhang Z."/>
            <person name="Masuda Y."/>
            <person name="Itoh H."/>
            <person name="Senoo K."/>
        </authorList>
    </citation>
    <scope>NUCLEOTIDE SEQUENCE</scope>
    <source>
        <strain evidence="1">Red875</strain>
    </source>
</reference>
<evidence type="ECO:0000313" key="1">
    <source>
        <dbReference type="EMBL" id="MBJ6726883.1"/>
    </source>
</evidence>
<dbReference type="GO" id="GO:0044384">
    <property type="term" value="C:host outer membrane"/>
    <property type="evidence" value="ECO:0007669"/>
    <property type="project" value="InterPro"/>
</dbReference>
<proteinExistence type="predicted"/>
<dbReference type="InterPro" id="IPR000758">
    <property type="entry name" value="Enterovir_OMP"/>
</dbReference>
<dbReference type="PROSITE" id="PS00695">
    <property type="entry name" value="ENT_VIR_OMP_2"/>
    <property type="match status" value="1"/>
</dbReference>
<dbReference type="RefSeq" id="WP_199385799.1">
    <property type="nucleotide sequence ID" value="NZ_JAEMHM010000018.1"/>
</dbReference>
<evidence type="ECO:0000313" key="2">
    <source>
        <dbReference type="Proteomes" id="UP000636888"/>
    </source>
</evidence>
<comment type="caution">
    <text evidence="1">The sequence shown here is derived from an EMBL/GenBank/DDBJ whole genome shotgun (WGS) entry which is preliminary data.</text>
</comment>
<dbReference type="Proteomes" id="UP000636888">
    <property type="component" value="Unassembled WGS sequence"/>
</dbReference>